<dbReference type="Gene3D" id="2.60.40.230">
    <property type="entry name" value="Neocarzinostatin-like"/>
    <property type="match status" value="1"/>
</dbReference>
<sequence length="213" mass="21878">MSEPRGRSRSVRVILIALLAVGVLVLGVVIAVLVPILTHQSAGGSGQEISDELVPEVRADGADGRTRVLSVDTSDGAPADVSALVPGEELEVRGTGFDAGIGIYVAICAIPESPTEKPSPCLGGIPDGAEGGGAAGAEALSSVWITDDWAWRAFATQGYDDPEKGSFSARITVPDPVMDGLDCTVTRCAIATRADHTASSDRIQDILLPVAFG</sequence>
<evidence type="ECO:0000313" key="3">
    <source>
        <dbReference type="Proteomes" id="UP000831775"/>
    </source>
</evidence>
<gene>
    <name evidence="2" type="ORF">MUN76_13335</name>
</gene>
<keyword evidence="1" id="KW-1133">Transmembrane helix</keyword>
<keyword evidence="3" id="KW-1185">Reference proteome</keyword>
<feature type="transmembrane region" description="Helical" evidence="1">
    <location>
        <begin position="12"/>
        <end position="37"/>
    </location>
</feature>
<protein>
    <submittedName>
        <fullName evidence="2">Uncharacterized protein</fullName>
    </submittedName>
</protein>
<organism evidence="2 3">
    <name type="scientific">Leucobacter rhizosphaerae</name>
    <dbReference type="NCBI Taxonomy" id="2932245"/>
    <lineage>
        <taxon>Bacteria</taxon>
        <taxon>Bacillati</taxon>
        <taxon>Actinomycetota</taxon>
        <taxon>Actinomycetes</taxon>
        <taxon>Micrococcales</taxon>
        <taxon>Microbacteriaceae</taxon>
        <taxon>Leucobacter</taxon>
    </lineage>
</organism>
<dbReference type="EMBL" id="CP095043">
    <property type="protein sequence ID" value="UOQ60010.1"/>
    <property type="molecule type" value="Genomic_DNA"/>
</dbReference>
<dbReference type="InterPro" id="IPR027273">
    <property type="entry name" value="Neocarzinostatin-like"/>
</dbReference>
<proteinExistence type="predicted"/>
<evidence type="ECO:0000256" key="1">
    <source>
        <dbReference type="SAM" id="Phobius"/>
    </source>
</evidence>
<dbReference type="Proteomes" id="UP000831775">
    <property type="component" value="Chromosome"/>
</dbReference>
<name>A0ABY4FUR1_9MICO</name>
<dbReference type="RefSeq" id="WP_244685311.1">
    <property type="nucleotide sequence ID" value="NZ_CP095043.1"/>
</dbReference>
<keyword evidence="1" id="KW-0812">Transmembrane</keyword>
<keyword evidence="1" id="KW-0472">Membrane</keyword>
<reference evidence="2 3" key="1">
    <citation type="submission" date="2022-04" db="EMBL/GenBank/DDBJ databases">
        <title>Leucobacter sp. isolated from rhizosphere of onion.</title>
        <authorList>
            <person name="Won M."/>
            <person name="Lee C.-M."/>
            <person name="Woen H.-Y."/>
            <person name="Kwon S.-W."/>
        </authorList>
    </citation>
    <scope>NUCLEOTIDE SEQUENCE [LARGE SCALE GENOMIC DNA]</scope>
    <source>
        <strain evidence="2 3">H25R-14</strain>
    </source>
</reference>
<accession>A0ABY4FUR1</accession>
<dbReference type="SUPFAM" id="SSF49319">
    <property type="entry name" value="Actinoxanthin-like"/>
    <property type="match status" value="1"/>
</dbReference>
<evidence type="ECO:0000313" key="2">
    <source>
        <dbReference type="EMBL" id="UOQ60010.1"/>
    </source>
</evidence>